<protein>
    <submittedName>
        <fullName evidence="2">Glycosyltransferase family 2 protein</fullName>
    </submittedName>
</protein>
<reference evidence="2" key="1">
    <citation type="journal article" date="2021" name="PeerJ">
        <title>Extensive microbial diversity within the chicken gut microbiome revealed by metagenomics and culture.</title>
        <authorList>
            <person name="Gilroy R."/>
            <person name="Ravi A."/>
            <person name="Getino M."/>
            <person name="Pursley I."/>
            <person name="Horton D.L."/>
            <person name="Alikhan N.F."/>
            <person name="Baker D."/>
            <person name="Gharbi K."/>
            <person name="Hall N."/>
            <person name="Watson M."/>
            <person name="Adriaenssens E.M."/>
            <person name="Foster-Nyarko E."/>
            <person name="Jarju S."/>
            <person name="Secka A."/>
            <person name="Antonio M."/>
            <person name="Oren A."/>
            <person name="Chaudhuri R.R."/>
            <person name="La Ragione R."/>
            <person name="Hildebrand F."/>
            <person name="Pallen M.J."/>
        </authorList>
    </citation>
    <scope>NUCLEOTIDE SEQUENCE</scope>
    <source>
        <strain evidence="2">ChiW19-6364</strain>
    </source>
</reference>
<dbReference type="AlphaFoldDB" id="A0A9D2RCC1"/>
<evidence type="ECO:0000313" key="2">
    <source>
        <dbReference type="EMBL" id="HJD39786.1"/>
    </source>
</evidence>
<dbReference type="Gene3D" id="3.90.550.10">
    <property type="entry name" value="Spore Coat Polysaccharide Biosynthesis Protein SpsA, Chain A"/>
    <property type="match status" value="2"/>
</dbReference>
<accession>A0A9D2RCC1</accession>
<dbReference type="CDD" id="cd04184">
    <property type="entry name" value="GT2_RfbC_Mx_like"/>
    <property type="match status" value="1"/>
</dbReference>
<proteinExistence type="predicted"/>
<sequence length="802" mass="93391">MAQEIIEAVRDRFSLADKNKYIIQGNLPKNCEVEVYLDQKKQKNFTVERDVEQSTVEIQLPEDLSGFKKLSVFVLQGNKKLRWFSGKVENIRRKRNMPQYFVDYLDVDFQRKKCTVSGWAVYQSPIDIYVTDNSGKKIGCRIERVNRNDVQEQFQEWDVGKYTGFLAEIPFDQEKSLRLVFQGEKCRTIRRINLQKSRIMGEKAGKYCQKGMRYLRVYGMSGFTKKILKKAEDYKNRPYPYVKWLSQNTPGEGELESQRKAVFSYKPLISIVIPLYNTPIQYLDELLKSVTGQTYGNFQLCLADGSDNDRAEEFIKKSYGEDSRILYKRLESNDGISENTNRAIEMASGDYIMFSDHDDTLAPNALYEIVKEINENPGTDIVYTDEDKVTMDGGHFFDPHFKPDFNLDMLRCNNYICHIFVVKKEIQEKVGMLRKEYDGAQDYDFILRCCEQAQKIRHVPKILYHWRNHPASTAGNPESKMYAYEAGRAAVQAHYDRLGIKAKVSMTENWGRYRTELAVEGNPLISIIIPNKDHRQDLERCVDSIYNKSTYQNFEIIIVENNSTNEEIFHYYRQLESQHDNIKILEWKGEFNYSGINNFAAEAAGGEYLLLLNNDIEVITENWMEEMLSYCQREDVGIVGAKLLYPNDKIQHAGVIIGMGPSRTAGHIFYNFPRDQFVYAGRTQTTQDLSAVTAACMMTKKSLFYRLHGLDDRFQVAFNDIDYCLRMRQLGKLVVYQAYAELYHYESLTRGDDKNAENKKRFSAEVKLFKKRWGELLKKGDPYYNPNLSLARSDCSFRKKNE</sequence>
<dbReference type="Pfam" id="PF00535">
    <property type="entry name" value="Glycos_transf_2"/>
    <property type="match status" value="2"/>
</dbReference>
<comment type="caution">
    <text evidence="2">The sequence shown here is derived from an EMBL/GenBank/DDBJ whole genome shotgun (WGS) entry which is preliminary data.</text>
</comment>
<name>A0A9D2RCC1_9FIRM</name>
<reference evidence="2" key="2">
    <citation type="submission" date="2021-04" db="EMBL/GenBank/DDBJ databases">
        <authorList>
            <person name="Gilroy R."/>
        </authorList>
    </citation>
    <scope>NUCLEOTIDE SEQUENCE</scope>
    <source>
        <strain evidence="2">ChiW19-6364</strain>
    </source>
</reference>
<dbReference type="EMBL" id="DWUX01000131">
    <property type="protein sequence ID" value="HJD39786.1"/>
    <property type="molecule type" value="Genomic_DNA"/>
</dbReference>
<dbReference type="CDD" id="cd04186">
    <property type="entry name" value="GT_2_like_c"/>
    <property type="match status" value="1"/>
</dbReference>
<dbReference type="PANTHER" id="PTHR43179">
    <property type="entry name" value="RHAMNOSYLTRANSFERASE WBBL"/>
    <property type="match status" value="1"/>
</dbReference>
<organism evidence="2 3">
    <name type="scientific">Candidatus Blautia stercoripullorum</name>
    <dbReference type="NCBI Taxonomy" id="2838502"/>
    <lineage>
        <taxon>Bacteria</taxon>
        <taxon>Bacillati</taxon>
        <taxon>Bacillota</taxon>
        <taxon>Clostridia</taxon>
        <taxon>Lachnospirales</taxon>
        <taxon>Lachnospiraceae</taxon>
        <taxon>Blautia</taxon>
    </lineage>
</organism>
<dbReference type="InterPro" id="IPR029044">
    <property type="entry name" value="Nucleotide-diphossugar_trans"/>
</dbReference>
<dbReference type="Proteomes" id="UP000823850">
    <property type="component" value="Unassembled WGS sequence"/>
</dbReference>
<feature type="domain" description="Glycosyltransferase 2-like" evidence="1">
    <location>
        <begin position="526"/>
        <end position="676"/>
    </location>
</feature>
<dbReference type="InterPro" id="IPR001173">
    <property type="entry name" value="Glyco_trans_2-like"/>
</dbReference>
<evidence type="ECO:0000259" key="1">
    <source>
        <dbReference type="Pfam" id="PF00535"/>
    </source>
</evidence>
<dbReference type="SUPFAM" id="SSF53448">
    <property type="entry name" value="Nucleotide-diphospho-sugar transferases"/>
    <property type="match status" value="2"/>
</dbReference>
<evidence type="ECO:0000313" key="3">
    <source>
        <dbReference type="Proteomes" id="UP000823850"/>
    </source>
</evidence>
<dbReference type="PANTHER" id="PTHR43179:SF7">
    <property type="entry name" value="RHAMNOSYLTRANSFERASE WBBL"/>
    <property type="match status" value="1"/>
</dbReference>
<feature type="domain" description="Glycosyltransferase 2-like" evidence="1">
    <location>
        <begin position="270"/>
        <end position="399"/>
    </location>
</feature>
<gene>
    <name evidence="2" type="ORF">H9913_07130</name>
</gene>